<evidence type="ECO:0000256" key="1">
    <source>
        <dbReference type="ARBA" id="ARBA00022630"/>
    </source>
</evidence>
<dbReference type="InterPro" id="IPR018490">
    <property type="entry name" value="cNMP-bd_dom_sf"/>
</dbReference>
<dbReference type="SUPFAM" id="SSF51905">
    <property type="entry name" value="FAD/NAD(P)-binding domain"/>
    <property type="match status" value="1"/>
</dbReference>
<dbReference type="InterPro" id="IPR014710">
    <property type="entry name" value="RmlC-like_jellyroll"/>
</dbReference>
<dbReference type="InterPro" id="IPR000595">
    <property type="entry name" value="cNMP-bd_dom"/>
</dbReference>
<protein>
    <submittedName>
        <fullName evidence="4">Unannotated protein</fullName>
    </submittedName>
</protein>
<evidence type="ECO:0000256" key="2">
    <source>
        <dbReference type="ARBA" id="ARBA00023002"/>
    </source>
</evidence>
<dbReference type="InterPro" id="IPR050097">
    <property type="entry name" value="Ferredoxin-NADP_redctase_2"/>
</dbReference>
<keyword evidence="1" id="KW-0285">Flavoprotein</keyword>
<dbReference type="Gene3D" id="3.50.50.60">
    <property type="entry name" value="FAD/NAD(P)-binding domain"/>
    <property type="match status" value="2"/>
</dbReference>
<dbReference type="Pfam" id="PF00027">
    <property type="entry name" value="cNMP_binding"/>
    <property type="match status" value="1"/>
</dbReference>
<name>A0A6J7J0K6_9ZZZZ</name>
<evidence type="ECO:0000313" key="4">
    <source>
        <dbReference type="EMBL" id="CAB4936629.1"/>
    </source>
</evidence>
<dbReference type="EMBL" id="CAFBND010000022">
    <property type="protein sequence ID" value="CAB4936629.1"/>
    <property type="molecule type" value="Genomic_DNA"/>
</dbReference>
<dbReference type="PRINTS" id="PR00368">
    <property type="entry name" value="FADPNR"/>
</dbReference>
<dbReference type="InterPro" id="IPR023753">
    <property type="entry name" value="FAD/NAD-binding_dom"/>
</dbReference>
<dbReference type="CDD" id="cd00038">
    <property type="entry name" value="CAP_ED"/>
    <property type="match status" value="1"/>
</dbReference>
<accession>A0A6J7J0K6</accession>
<dbReference type="PROSITE" id="PS50042">
    <property type="entry name" value="CNMP_BINDING_3"/>
    <property type="match status" value="1"/>
</dbReference>
<dbReference type="Gene3D" id="2.60.120.10">
    <property type="entry name" value="Jelly Rolls"/>
    <property type="match status" value="1"/>
</dbReference>
<dbReference type="AlphaFoldDB" id="A0A6J7J0K6"/>
<evidence type="ECO:0000313" key="5">
    <source>
        <dbReference type="EMBL" id="CAB5036977.1"/>
    </source>
</evidence>
<feature type="domain" description="Cyclic nucleotide-binding" evidence="3">
    <location>
        <begin position="42"/>
        <end position="161"/>
    </location>
</feature>
<dbReference type="GO" id="GO:0016491">
    <property type="term" value="F:oxidoreductase activity"/>
    <property type="evidence" value="ECO:0007669"/>
    <property type="project" value="UniProtKB-KW"/>
</dbReference>
<sequence>MWSHLTPTQLENLADFGIDPQGSARGPGRAEAVAAAEREGHEWVRFDEAQISEVAAFGVEREVAQGEILFSAGDDDPSFFLVLEGEVEIFGLSDGEQVAIAMHSAGHFLGELSLLLGQRPFISAVAASAGRVLVTDPVAFRHLMSTKPEISDVIFREFVARRGIVNAGPGSGAVRIIGTRYSSESMALRSFVNHSQVPHVWIDLDEVDDAATYLTSVGATAHDVPIVITATALLRGATPADLAEVLGVAHHVAPGEISDLVVVGSGPAGLAASIVGAAEGLGTWGYDRANVGGQAGASSRIENYVGFPNGVSGDDLIASAAIQASRLGAVLSAPNDVVGLRVENGYRVVVLADGSEIAARAVIIATGARYRRLDVENLPEFEGAGVYYSTTELEVRVCEEGDTIVIGGGNSAGQAALYLATRARNVTLVIRRGNLTDTMSHYLIERIEADPRIQVRFNTEVTALRGSGHLQGATLSDRKSGESQEVACAGVFCFIGAVAATAWLGDTLLLDDSGFILVDRSLPDSVTESPLFGGREPFPFETSVPGVFAAGDVRSGSLKRVASAVGEGTNAVRSVFDYMATIT</sequence>
<gene>
    <name evidence="4" type="ORF">UFOPK3752_00774</name>
    <name evidence="5" type="ORF">UFOPK4150_01732</name>
</gene>
<keyword evidence="2" id="KW-0560">Oxidoreductase</keyword>
<dbReference type="SUPFAM" id="SSF51206">
    <property type="entry name" value="cAMP-binding domain-like"/>
    <property type="match status" value="1"/>
</dbReference>
<dbReference type="PANTHER" id="PTHR48105">
    <property type="entry name" value="THIOREDOXIN REDUCTASE 1-RELATED-RELATED"/>
    <property type="match status" value="1"/>
</dbReference>
<organism evidence="4">
    <name type="scientific">freshwater metagenome</name>
    <dbReference type="NCBI Taxonomy" id="449393"/>
    <lineage>
        <taxon>unclassified sequences</taxon>
        <taxon>metagenomes</taxon>
        <taxon>ecological metagenomes</taxon>
    </lineage>
</organism>
<dbReference type="SMART" id="SM00100">
    <property type="entry name" value="cNMP"/>
    <property type="match status" value="1"/>
</dbReference>
<dbReference type="InterPro" id="IPR036188">
    <property type="entry name" value="FAD/NAD-bd_sf"/>
</dbReference>
<dbReference type="EMBL" id="CAFBPU010000039">
    <property type="protein sequence ID" value="CAB5036977.1"/>
    <property type="molecule type" value="Genomic_DNA"/>
</dbReference>
<proteinExistence type="predicted"/>
<dbReference type="Pfam" id="PF07992">
    <property type="entry name" value="Pyr_redox_2"/>
    <property type="match status" value="1"/>
</dbReference>
<reference evidence="4" key="1">
    <citation type="submission" date="2020-05" db="EMBL/GenBank/DDBJ databases">
        <authorList>
            <person name="Chiriac C."/>
            <person name="Salcher M."/>
            <person name="Ghai R."/>
            <person name="Kavagutti S V."/>
        </authorList>
    </citation>
    <scope>NUCLEOTIDE SEQUENCE</scope>
</reference>
<dbReference type="PRINTS" id="PR00469">
    <property type="entry name" value="PNDRDTASEII"/>
</dbReference>
<evidence type="ECO:0000259" key="3">
    <source>
        <dbReference type="PROSITE" id="PS50042"/>
    </source>
</evidence>